<dbReference type="Gene3D" id="1.20.58.90">
    <property type="match status" value="1"/>
</dbReference>
<dbReference type="Pfam" id="PF02970">
    <property type="entry name" value="TBCA"/>
    <property type="match status" value="1"/>
</dbReference>
<gene>
    <name evidence="5" type="ORF">BQ4739_LOCUS15403</name>
    <name evidence="4" type="ORF">BQ4739_LOCUS942</name>
</gene>
<dbReference type="PANTHER" id="PTHR21500">
    <property type="entry name" value="TUBULIN-SPECIFIC CHAPERONE A"/>
    <property type="match status" value="1"/>
</dbReference>
<evidence type="ECO:0000313" key="5">
    <source>
        <dbReference type="EMBL" id="SZX75096.1"/>
    </source>
</evidence>
<dbReference type="InterPro" id="IPR004226">
    <property type="entry name" value="TBCA"/>
</dbReference>
<proteinExistence type="inferred from homology"/>
<keyword evidence="3" id="KW-0206">Cytoskeleton</keyword>
<sequence>MSSAEIVRNMKIKTSTLKRIHKEYVYYQKETEKEQTRVESMKAAGADPHDLRQAETVLAESAMMVPDTRQRLEAALSDLKSFVADNAQDAADTEELAAAKEAVAEVEGIFS</sequence>
<keyword evidence="3" id="KW-0963">Cytoplasm</keyword>
<dbReference type="GO" id="GO:0005874">
    <property type="term" value="C:microtubule"/>
    <property type="evidence" value="ECO:0007669"/>
    <property type="project" value="UniProtKB-KW"/>
</dbReference>
<evidence type="ECO:0000256" key="1">
    <source>
        <dbReference type="ARBA" id="ARBA00006806"/>
    </source>
</evidence>
<protein>
    <recommendedName>
        <fullName evidence="3">Tubulin-specific chaperone A</fullName>
    </recommendedName>
</protein>
<keyword evidence="3" id="KW-0493">Microtubule</keyword>
<evidence type="ECO:0000256" key="2">
    <source>
        <dbReference type="ARBA" id="ARBA00023186"/>
    </source>
</evidence>
<evidence type="ECO:0000256" key="3">
    <source>
        <dbReference type="RuleBase" id="RU364030"/>
    </source>
</evidence>
<comment type="subunit">
    <text evidence="3">Supercomplex made of cofactors A to E. Cofactors A and D function by capturing and stabilizing tubulin in a quasi-native conformation. Cofactor E binds to the cofactor D-tubulin complex; interaction with cofactor C then causes the release of tubulin polypeptides that are committed to the native state.</text>
</comment>
<comment type="similarity">
    <text evidence="1 3">Belongs to the TBCA family.</text>
</comment>
<dbReference type="EMBL" id="FNXT01000060">
    <property type="protein sequence ID" value="SZX60389.1"/>
    <property type="molecule type" value="Genomic_DNA"/>
</dbReference>
<keyword evidence="2 3" id="KW-0143">Chaperone</keyword>
<name>A0A383V6P3_TETOB</name>
<dbReference type="GO" id="GO:0048487">
    <property type="term" value="F:beta-tubulin binding"/>
    <property type="evidence" value="ECO:0007669"/>
    <property type="project" value="InterPro"/>
</dbReference>
<evidence type="ECO:0000313" key="4">
    <source>
        <dbReference type="EMBL" id="SZX60389.1"/>
    </source>
</evidence>
<reference evidence="4 6" key="1">
    <citation type="submission" date="2016-10" db="EMBL/GenBank/DDBJ databases">
        <authorList>
            <person name="Cai Z."/>
        </authorList>
    </citation>
    <scope>NUCLEOTIDE SEQUENCE [LARGE SCALE GENOMIC DNA]</scope>
</reference>
<dbReference type="STRING" id="3088.A0A383V6P3"/>
<dbReference type="EMBL" id="FNXT01001225">
    <property type="protein sequence ID" value="SZX75096.1"/>
    <property type="molecule type" value="Genomic_DNA"/>
</dbReference>
<dbReference type="SUPFAM" id="SSF46988">
    <property type="entry name" value="Tubulin chaperone cofactor A"/>
    <property type="match status" value="1"/>
</dbReference>
<organism evidence="4 6">
    <name type="scientific">Tetradesmus obliquus</name>
    <name type="common">Green alga</name>
    <name type="synonym">Acutodesmus obliquus</name>
    <dbReference type="NCBI Taxonomy" id="3088"/>
    <lineage>
        <taxon>Eukaryota</taxon>
        <taxon>Viridiplantae</taxon>
        <taxon>Chlorophyta</taxon>
        <taxon>core chlorophytes</taxon>
        <taxon>Chlorophyceae</taxon>
        <taxon>CS clade</taxon>
        <taxon>Sphaeropleales</taxon>
        <taxon>Scenedesmaceae</taxon>
        <taxon>Tetradesmus</taxon>
    </lineage>
</organism>
<dbReference type="GO" id="GO:0005829">
    <property type="term" value="C:cytosol"/>
    <property type="evidence" value="ECO:0007669"/>
    <property type="project" value="TreeGrafter"/>
</dbReference>
<dbReference type="FunFam" id="1.20.58.90:FF:000011">
    <property type="entry name" value="Tubulin-specific chaperone A"/>
    <property type="match status" value="1"/>
</dbReference>
<dbReference type="Proteomes" id="UP000256970">
    <property type="component" value="Unassembled WGS sequence"/>
</dbReference>
<keyword evidence="6" id="KW-1185">Reference proteome</keyword>
<dbReference type="GO" id="GO:0007023">
    <property type="term" value="P:post-chaperonin tubulin folding pathway"/>
    <property type="evidence" value="ECO:0007669"/>
    <property type="project" value="UniProtKB-UniRule"/>
</dbReference>
<dbReference type="AlphaFoldDB" id="A0A383V6P3"/>
<comment type="subcellular location">
    <subcellularLocation>
        <location evidence="3">Cytoplasm</location>
        <location evidence="3">Cytoskeleton</location>
    </subcellularLocation>
</comment>
<dbReference type="GO" id="GO:0007021">
    <property type="term" value="P:tubulin complex assembly"/>
    <property type="evidence" value="ECO:0007669"/>
    <property type="project" value="UniProtKB-UniRule"/>
</dbReference>
<dbReference type="InterPro" id="IPR036126">
    <property type="entry name" value="TBCA_sf"/>
</dbReference>
<accession>A0A383V6P3</accession>
<dbReference type="PANTHER" id="PTHR21500:SF0">
    <property type="entry name" value="TUBULIN-SPECIFIC CHAPERONE A"/>
    <property type="match status" value="1"/>
</dbReference>
<evidence type="ECO:0000313" key="6">
    <source>
        <dbReference type="Proteomes" id="UP000256970"/>
    </source>
</evidence>